<evidence type="ECO:0000313" key="3">
    <source>
        <dbReference type="EMBL" id="TGJ78068.1"/>
    </source>
</evidence>
<keyword evidence="1" id="KW-0694">RNA-binding</keyword>
<evidence type="ECO:0000313" key="4">
    <source>
        <dbReference type="Proteomes" id="UP000297714"/>
    </source>
</evidence>
<dbReference type="AlphaFoldDB" id="A0A4Z0YDT0"/>
<feature type="domain" description="Ribosome-associated protein quality control protein P2 RNA-binding" evidence="2">
    <location>
        <begin position="95"/>
        <end position="153"/>
    </location>
</feature>
<dbReference type="Proteomes" id="UP000297714">
    <property type="component" value="Unassembled WGS sequence"/>
</dbReference>
<gene>
    <name evidence="3" type="ORF">CAGA_04800</name>
</gene>
<dbReference type="EMBL" id="SRMQ01000001">
    <property type="protein sequence ID" value="TGJ78068.1"/>
    <property type="molecule type" value="Genomic_DNA"/>
</dbReference>
<accession>A0A4Z0YDT0</accession>
<dbReference type="RefSeq" id="WP_135657307.1">
    <property type="nucleotide sequence ID" value="NZ_JAJUFJ010000001.1"/>
</dbReference>
<dbReference type="Gene3D" id="3.30.1370.160">
    <property type="match status" value="1"/>
</dbReference>
<dbReference type="GO" id="GO:0003723">
    <property type="term" value="F:RNA binding"/>
    <property type="evidence" value="ECO:0007669"/>
    <property type="project" value="UniProtKB-KW"/>
</dbReference>
<name>A0A4Z0YDT0_9FIRM</name>
<dbReference type="Gene3D" id="3.30.70.330">
    <property type="match status" value="1"/>
</dbReference>
<sequence length="251" mass="27528">MDKQSEDVLLEAKLNDAVRLAQNGGRPRFVGFLDERQARIAENRMARIHFENYMLFGGQEDAERVVFGAFPDFLVPDAGMFPISAVTACFRSCDRLGHRDFMGAILATGIQREALGDILLETGRCVFFVRSEISDFLLSQISKIGKVGVTMKEGAEEPLPPRGQFANFSAVVASPRLDCIVAAVVGTSREKSCEMIRSGMVMLNHEEILSVSAAVTPGSKLSVRGKGRFVIDRLGPVTKRGRLSIAGRKYI</sequence>
<evidence type="ECO:0000256" key="1">
    <source>
        <dbReference type="PROSITE-ProRule" id="PRU00182"/>
    </source>
</evidence>
<dbReference type="InterPro" id="IPR012677">
    <property type="entry name" value="Nucleotide-bd_a/b_plait_sf"/>
</dbReference>
<dbReference type="SUPFAM" id="SSF55174">
    <property type="entry name" value="Alpha-L RNA-binding motif"/>
    <property type="match status" value="1"/>
</dbReference>
<reference evidence="3 4" key="1">
    <citation type="submission" date="2019-04" db="EMBL/GenBank/DDBJ databases">
        <authorList>
            <person name="Poehlein A."/>
            <person name="Bengelsdorf F.R."/>
            <person name="Duerre P."/>
            <person name="Daniel R."/>
        </authorList>
    </citation>
    <scope>NUCLEOTIDE SEQUENCE [LARGE SCALE GENOMIC DNA]</scope>
    <source>
        <strain evidence="3 4">BS-1</strain>
    </source>
</reference>
<dbReference type="OrthoDB" id="9812787at2"/>
<dbReference type="InterPro" id="IPR040591">
    <property type="entry name" value="RqcP2_RBD"/>
</dbReference>
<evidence type="ECO:0000259" key="2">
    <source>
        <dbReference type="Pfam" id="PF17774"/>
    </source>
</evidence>
<dbReference type="Pfam" id="PF17774">
    <property type="entry name" value="YlmH_RBD"/>
    <property type="match status" value="1"/>
</dbReference>
<proteinExistence type="predicted"/>
<dbReference type="PROSITE" id="PS50889">
    <property type="entry name" value="S4"/>
    <property type="match status" value="1"/>
</dbReference>
<protein>
    <recommendedName>
        <fullName evidence="2">Ribosome-associated protein quality control protein P2 RNA-binding domain-containing protein</fullName>
    </recommendedName>
</protein>
<organism evidence="3 4">
    <name type="scientific">Caproiciproducens galactitolivorans</name>
    <dbReference type="NCBI Taxonomy" id="642589"/>
    <lineage>
        <taxon>Bacteria</taxon>
        <taxon>Bacillati</taxon>
        <taxon>Bacillota</taxon>
        <taxon>Clostridia</taxon>
        <taxon>Eubacteriales</taxon>
        <taxon>Acutalibacteraceae</taxon>
        <taxon>Caproiciproducens</taxon>
    </lineage>
</organism>
<comment type="caution">
    <text evidence="3">The sequence shown here is derived from an EMBL/GenBank/DDBJ whole genome shotgun (WGS) entry which is preliminary data.</text>
</comment>
<keyword evidence="4" id="KW-1185">Reference proteome</keyword>